<evidence type="ECO:0000313" key="1">
    <source>
        <dbReference type="EMBL" id="MBJ6362121.1"/>
    </source>
</evidence>
<sequence>MNYLELIVGFSRWKEVNPLPASAIALWYELVSACNKAGWPEEFTLRSEVLQANAGVSRGKFERARQQLVSFGLIHYKKSNRMNCAGNYKIISRAFKMNIKTSNETRCEIDNETGDEMDAFKDNKSLKKTKTKKSYAQFVKMTEAQYQNLSDDHGKEFADACIAELNSYKGASGKTYKDDYLAILRWVVDKIKQKHGIHSSKQQRAFDLLDQIAEEGDGE</sequence>
<evidence type="ECO:0000313" key="2">
    <source>
        <dbReference type="Proteomes" id="UP000640274"/>
    </source>
</evidence>
<dbReference type="RefSeq" id="WP_199019662.1">
    <property type="nucleotide sequence ID" value="NZ_JAELUP010000065.1"/>
</dbReference>
<dbReference type="EMBL" id="JAELUP010000065">
    <property type="protein sequence ID" value="MBJ6362121.1"/>
    <property type="molecule type" value="Genomic_DNA"/>
</dbReference>
<keyword evidence="2" id="KW-1185">Reference proteome</keyword>
<gene>
    <name evidence="1" type="ORF">JFN88_12670</name>
</gene>
<accession>A0A934J7F4</accession>
<dbReference type="AlphaFoldDB" id="A0A934J7F4"/>
<name>A0A934J7F4_9BACL</name>
<dbReference type="Proteomes" id="UP000640274">
    <property type="component" value="Unassembled WGS sequence"/>
</dbReference>
<evidence type="ECO:0008006" key="3">
    <source>
        <dbReference type="Google" id="ProtNLM"/>
    </source>
</evidence>
<comment type="caution">
    <text evidence="1">The sequence shown here is derived from an EMBL/GenBank/DDBJ whole genome shotgun (WGS) entry which is preliminary data.</text>
</comment>
<protein>
    <recommendedName>
        <fullName evidence="3">Helix-turn-helix domain-containing protein</fullName>
    </recommendedName>
</protein>
<reference evidence="1" key="1">
    <citation type="submission" date="2020-12" db="EMBL/GenBank/DDBJ databases">
        <authorList>
            <person name="Huq M.A."/>
        </authorList>
    </citation>
    <scope>NUCLEOTIDE SEQUENCE</scope>
    <source>
        <strain evidence="1">MAHUQ-46</strain>
    </source>
</reference>
<proteinExistence type="predicted"/>
<organism evidence="1 2">
    <name type="scientific">Paenibacillus roseus</name>
    <dbReference type="NCBI Taxonomy" id="2798579"/>
    <lineage>
        <taxon>Bacteria</taxon>
        <taxon>Bacillati</taxon>
        <taxon>Bacillota</taxon>
        <taxon>Bacilli</taxon>
        <taxon>Bacillales</taxon>
        <taxon>Paenibacillaceae</taxon>
        <taxon>Paenibacillus</taxon>
    </lineage>
</organism>